<evidence type="ECO:0000256" key="7">
    <source>
        <dbReference type="ARBA" id="ARBA00023077"/>
    </source>
</evidence>
<organism evidence="14 15">
    <name type="scientific">Campylobacter hyointestinalis</name>
    <dbReference type="NCBI Taxonomy" id="198"/>
    <lineage>
        <taxon>Bacteria</taxon>
        <taxon>Pseudomonadati</taxon>
        <taxon>Campylobacterota</taxon>
        <taxon>Epsilonproteobacteria</taxon>
        <taxon>Campylobacterales</taxon>
        <taxon>Campylobacteraceae</taxon>
        <taxon>Campylobacter</taxon>
    </lineage>
</organism>
<dbReference type="SUPFAM" id="SSF56935">
    <property type="entry name" value="Porins"/>
    <property type="match status" value="1"/>
</dbReference>
<comment type="caution">
    <text evidence="14">The sequence shown here is derived from an EMBL/GenBank/DDBJ whole genome shotgun (WGS) entry which is preliminary data.</text>
</comment>
<keyword evidence="3 10" id="KW-1134">Transmembrane beta strand</keyword>
<dbReference type="PANTHER" id="PTHR30069:SF53">
    <property type="entry name" value="COLICIN I RECEPTOR-RELATED"/>
    <property type="match status" value="1"/>
</dbReference>
<gene>
    <name evidence="14" type="ORF">YZ82_03295</name>
</gene>
<dbReference type="InterPro" id="IPR037066">
    <property type="entry name" value="Plug_dom_sf"/>
</dbReference>
<evidence type="ECO:0000256" key="5">
    <source>
        <dbReference type="ARBA" id="ARBA00022729"/>
    </source>
</evidence>
<dbReference type="InterPro" id="IPR036942">
    <property type="entry name" value="Beta-barrel_TonB_sf"/>
</dbReference>
<evidence type="ECO:0000313" key="15">
    <source>
        <dbReference type="Proteomes" id="UP000321812"/>
    </source>
</evidence>
<evidence type="ECO:0000256" key="2">
    <source>
        <dbReference type="ARBA" id="ARBA00022448"/>
    </source>
</evidence>
<evidence type="ECO:0000256" key="9">
    <source>
        <dbReference type="ARBA" id="ARBA00023237"/>
    </source>
</evidence>
<dbReference type="Proteomes" id="UP000321812">
    <property type="component" value="Unassembled WGS sequence"/>
</dbReference>
<evidence type="ECO:0000313" key="14">
    <source>
        <dbReference type="EMBL" id="TWO20832.1"/>
    </source>
</evidence>
<dbReference type="Pfam" id="PF07715">
    <property type="entry name" value="Plug"/>
    <property type="match status" value="1"/>
</dbReference>
<keyword evidence="2 10" id="KW-0813">Transport</keyword>
<keyword evidence="7 11" id="KW-0798">TonB box</keyword>
<evidence type="ECO:0000256" key="10">
    <source>
        <dbReference type="PROSITE-ProRule" id="PRU01360"/>
    </source>
</evidence>
<feature type="domain" description="TonB-dependent receptor plug" evidence="13">
    <location>
        <begin position="41"/>
        <end position="151"/>
    </location>
</feature>
<dbReference type="InterPro" id="IPR012910">
    <property type="entry name" value="Plug_dom"/>
</dbReference>
<dbReference type="CDD" id="cd01347">
    <property type="entry name" value="ligand_gated_channel"/>
    <property type="match status" value="1"/>
</dbReference>
<evidence type="ECO:0000256" key="8">
    <source>
        <dbReference type="ARBA" id="ARBA00023136"/>
    </source>
</evidence>
<keyword evidence="8 10" id="KW-0472">Membrane</keyword>
<dbReference type="GO" id="GO:0009279">
    <property type="term" value="C:cell outer membrane"/>
    <property type="evidence" value="ECO:0007669"/>
    <property type="project" value="UniProtKB-SubCell"/>
</dbReference>
<reference evidence="14 15" key="1">
    <citation type="submission" date="2019-07" db="EMBL/GenBank/DDBJ databases">
        <title>Rapid identification of Enteric Bacteria from Whole Genome Sequences (WGS) using Average Nucleotide Identity (ANI).</title>
        <authorList>
            <person name="Lane C."/>
        </authorList>
    </citation>
    <scope>NUCLEOTIDE SEQUENCE [LARGE SCALE GENOMIC DNA]</scope>
    <source>
        <strain evidence="14 15">D2411</strain>
    </source>
</reference>
<dbReference type="GO" id="GO:0044718">
    <property type="term" value="P:siderophore transmembrane transport"/>
    <property type="evidence" value="ECO:0007669"/>
    <property type="project" value="TreeGrafter"/>
</dbReference>
<dbReference type="EMBL" id="VOAP01000011">
    <property type="protein sequence ID" value="TWO20832.1"/>
    <property type="molecule type" value="Genomic_DNA"/>
</dbReference>
<proteinExistence type="inferred from homology"/>
<keyword evidence="9 10" id="KW-0998">Cell outer membrane</keyword>
<evidence type="ECO:0000256" key="3">
    <source>
        <dbReference type="ARBA" id="ARBA00022452"/>
    </source>
</evidence>
<feature type="domain" description="TonB-dependent receptor-like beta-barrel" evidence="12">
    <location>
        <begin position="203"/>
        <end position="661"/>
    </location>
</feature>
<dbReference type="Pfam" id="PF00593">
    <property type="entry name" value="TonB_dep_Rec_b-barrel"/>
    <property type="match status" value="1"/>
</dbReference>
<sequence>MFNRFFSVAAATALGLSVSNANESVVLDKSVISASGFAQSIKDAPATISIIDGDEIQNRPIRDLGDIVQDVPGVSTEISKTGSSAIRMRGMASKYTLILVDGKRINMDASFDGNGFDSTSGFFPPVSMIEKVEVIRGPASLIYGSDAMGGVINIITKKSTDKASATISLESRLQEHHNTWGNMYGLNGNVFAPLGNGVTLSLRGKYYDSDKNEFFKKDIPGYVDNRSNNPYTSHSPTGYVNYSLGGKINYDIDGANSIYLDSEYGFQRLGTLNTSSSQITAVREYHKYDNSIGHSGEYSWGKTNSYIQYALTEKVPHIIANVGDEKGEKNRANRVKYDNLIFSNQNMLDFDYGSYGSLIFNFGPYLSFESLDNHQTNYSADQYTIAGYAEGEYLFNEYISTTLGSRVNHIETYGTFFNPRFYLNLYPTQDLTFKFGISSGLKAPDLGSRYDGYYSSRSAAGSTTDQYGNNGLDVERTLSYEISTIYEWIWADISATAFYTQFSDAISTQTYANGQQLPNGYGNCGAYGGTTCSIYENVDKAISKGFELGIQSKALFENIIPRGIYADFSYGYTKTEKKSGQDKGRALNDIPLHNLSTKLSYKAKSWDTYLRWSAKIKTPTDNANIANSGVGDYFKDMHVVDLGANYKFSNGITIGAVINNLLDENFVDYVTYQGTRGLSYTNQYQRMIPGRNIWLNVRADF</sequence>
<dbReference type="Gene3D" id="2.170.130.10">
    <property type="entry name" value="TonB-dependent receptor, plug domain"/>
    <property type="match status" value="1"/>
</dbReference>
<evidence type="ECO:0000256" key="1">
    <source>
        <dbReference type="ARBA" id="ARBA00004571"/>
    </source>
</evidence>
<dbReference type="AlphaFoldDB" id="A0A562XFB2"/>
<keyword evidence="14" id="KW-0675">Receptor</keyword>
<dbReference type="PANTHER" id="PTHR30069">
    <property type="entry name" value="TONB-DEPENDENT OUTER MEMBRANE RECEPTOR"/>
    <property type="match status" value="1"/>
</dbReference>
<dbReference type="Gene3D" id="2.40.170.20">
    <property type="entry name" value="TonB-dependent receptor, beta-barrel domain"/>
    <property type="match status" value="1"/>
</dbReference>
<dbReference type="PROSITE" id="PS52016">
    <property type="entry name" value="TONB_DEPENDENT_REC_3"/>
    <property type="match status" value="1"/>
</dbReference>
<keyword evidence="5" id="KW-0732">Signal</keyword>
<dbReference type="GO" id="GO:0015344">
    <property type="term" value="F:siderophore uptake transmembrane transporter activity"/>
    <property type="evidence" value="ECO:0007669"/>
    <property type="project" value="TreeGrafter"/>
</dbReference>
<keyword evidence="6" id="KW-0406">Ion transport</keyword>
<keyword evidence="4 10" id="KW-0812">Transmembrane</keyword>
<evidence type="ECO:0000256" key="11">
    <source>
        <dbReference type="RuleBase" id="RU003357"/>
    </source>
</evidence>
<dbReference type="InterPro" id="IPR000531">
    <property type="entry name" value="Beta-barrel_TonB"/>
</dbReference>
<comment type="subcellular location">
    <subcellularLocation>
        <location evidence="1 10">Cell outer membrane</location>
        <topology evidence="1 10">Multi-pass membrane protein</topology>
    </subcellularLocation>
</comment>
<dbReference type="InterPro" id="IPR039426">
    <property type="entry name" value="TonB-dep_rcpt-like"/>
</dbReference>
<name>A0A562XFB2_CAMHY</name>
<evidence type="ECO:0000259" key="13">
    <source>
        <dbReference type="Pfam" id="PF07715"/>
    </source>
</evidence>
<evidence type="ECO:0000256" key="4">
    <source>
        <dbReference type="ARBA" id="ARBA00022692"/>
    </source>
</evidence>
<evidence type="ECO:0000256" key="6">
    <source>
        <dbReference type="ARBA" id="ARBA00023065"/>
    </source>
</evidence>
<accession>A0A562XFB2</accession>
<comment type="similarity">
    <text evidence="10 11">Belongs to the TonB-dependent receptor family.</text>
</comment>
<protein>
    <submittedName>
        <fullName evidence="14">TonB-dependent receptor</fullName>
    </submittedName>
</protein>
<dbReference type="RefSeq" id="WP_147497089.1">
    <property type="nucleotide sequence ID" value="NZ_VOAP01000011.1"/>
</dbReference>
<evidence type="ECO:0000259" key="12">
    <source>
        <dbReference type="Pfam" id="PF00593"/>
    </source>
</evidence>